<dbReference type="Gene3D" id="3.10.20.30">
    <property type="match status" value="1"/>
</dbReference>
<dbReference type="STRING" id="336988.NT96_06260"/>
<dbReference type="CDD" id="cd05399">
    <property type="entry name" value="NT_Rel-Spo_like"/>
    <property type="match status" value="1"/>
</dbReference>
<dbReference type="GO" id="GO:0005525">
    <property type="term" value="F:GTP binding"/>
    <property type="evidence" value="ECO:0007669"/>
    <property type="project" value="UniProtKB-KW"/>
</dbReference>
<comment type="function">
    <text evidence="5">In eubacteria ppGpp (guanosine 3'-diphosphate 5'-diphosphate) is a mediator of the stringent response that coordinates a variety of cellular activities in response to changes in nutritional abundance.</text>
</comment>
<evidence type="ECO:0000313" key="8">
    <source>
        <dbReference type="EMBL" id="EHN59127.1"/>
    </source>
</evidence>
<dbReference type="InterPro" id="IPR033655">
    <property type="entry name" value="TGS_RelA/SpoT"/>
</dbReference>
<dbReference type="EMBL" id="AFVZ01000001">
    <property type="protein sequence ID" value="EHN59127.1"/>
    <property type="molecule type" value="Genomic_DNA"/>
</dbReference>
<name>G9WFH0_9LACO</name>
<dbReference type="Gene3D" id="1.10.3210.10">
    <property type="entry name" value="Hypothetical protein af1432"/>
    <property type="match status" value="1"/>
</dbReference>
<keyword evidence="9" id="KW-1185">Reference proteome</keyword>
<dbReference type="EC" id="2.7.6.5" evidence="2"/>
<keyword evidence="3" id="KW-0547">Nucleotide-binding</keyword>
<dbReference type="PANTHER" id="PTHR21262:SF31">
    <property type="entry name" value="GTP PYROPHOSPHOKINASE"/>
    <property type="match status" value="1"/>
</dbReference>
<dbReference type="SUPFAM" id="SSF81271">
    <property type="entry name" value="TGS-like"/>
    <property type="match status" value="1"/>
</dbReference>
<keyword evidence="8" id="KW-0418">Kinase</keyword>
<dbReference type="GO" id="GO:0005886">
    <property type="term" value="C:plasma membrane"/>
    <property type="evidence" value="ECO:0007669"/>
    <property type="project" value="TreeGrafter"/>
</dbReference>
<reference evidence="8 9" key="1">
    <citation type="journal article" date="2012" name="PLoS ONE">
        <title>Functional divergence in the genus oenococcus as predicted by genome sequencing of the newly-described species, Oenococcus kitaharae.</title>
        <authorList>
            <person name="Borneman A.R."/>
            <person name="McCarthy J.M."/>
            <person name="Chambers P.J."/>
            <person name="Bartowsky E.J."/>
        </authorList>
    </citation>
    <scope>NUCLEOTIDE SEQUENCE [LARGE SCALE GENOMIC DNA]</scope>
    <source>
        <strain evidence="9">DSM17330</strain>
    </source>
</reference>
<dbReference type="FunFam" id="3.10.20.30:FF:000002">
    <property type="entry name" value="GTP pyrophosphokinase (RelA/SpoT)"/>
    <property type="match status" value="1"/>
</dbReference>
<dbReference type="Pfam" id="PF19296">
    <property type="entry name" value="RelA_AH_RIS"/>
    <property type="match status" value="1"/>
</dbReference>
<dbReference type="Pfam" id="PF13328">
    <property type="entry name" value="HD_4"/>
    <property type="match status" value="1"/>
</dbReference>
<evidence type="ECO:0000313" key="9">
    <source>
        <dbReference type="Proteomes" id="UP000004959"/>
    </source>
</evidence>
<dbReference type="InterPro" id="IPR002912">
    <property type="entry name" value="ACT_dom"/>
</dbReference>
<dbReference type="CDD" id="cd04876">
    <property type="entry name" value="ACT_RelA-SpoT"/>
    <property type="match status" value="1"/>
</dbReference>
<dbReference type="Pfam" id="PF02824">
    <property type="entry name" value="TGS"/>
    <property type="match status" value="1"/>
</dbReference>
<dbReference type="InterPro" id="IPR003607">
    <property type="entry name" value="HD/PDEase_dom"/>
</dbReference>
<dbReference type="SMART" id="SM00471">
    <property type="entry name" value="HDc"/>
    <property type="match status" value="1"/>
</dbReference>
<dbReference type="InterPro" id="IPR012676">
    <property type="entry name" value="TGS-like"/>
</dbReference>
<comment type="similarity">
    <text evidence="5">Belongs to the relA/spoT family.</text>
</comment>
<dbReference type="Pfam" id="PF04607">
    <property type="entry name" value="RelA_SpoT"/>
    <property type="match status" value="1"/>
</dbReference>
<dbReference type="InterPro" id="IPR043519">
    <property type="entry name" value="NT_sf"/>
</dbReference>
<feature type="domain" description="TGS" evidence="7">
    <location>
        <begin position="398"/>
        <end position="459"/>
    </location>
</feature>
<dbReference type="GO" id="GO:0015970">
    <property type="term" value="P:guanosine tetraphosphate biosynthetic process"/>
    <property type="evidence" value="ECO:0007669"/>
    <property type="project" value="UniProtKB-UniPathway"/>
</dbReference>
<dbReference type="InterPro" id="IPR045865">
    <property type="entry name" value="ACT-like_dom_sf"/>
</dbReference>
<dbReference type="PROSITE" id="PS51880">
    <property type="entry name" value="TGS"/>
    <property type="match status" value="1"/>
</dbReference>
<dbReference type="Pfam" id="PF13291">
    <property type="entry name" value="ACT_4"/>
    <property type="match status" value="1"/>
</dbReference>
<dbReference type="InterPro" id="IPR004811">
    <property type="entry name" value="RelA/Spo_fam"/>
</dbReference>
<feature type="domain" description="HD" evidence="6">
    <location>
        <begin position="51"/>
        <end position="150"/>
    </location>
</feature>
<dbReference type="InterPro" id="IPR004095">
    <property type="entry name" value="TGS"/>
</dbReference>
<gene>
    <name evidence="8" type="ORF">OKIT_1024</name>
</gene>
<dbReference type="FunFam" id="1.10.3210.10:FF:000001">
    <property type="entry name" value="GTP pyrophosphokinase RelA"/>
    <property type="match status" value="1"/>
</dbReference>
<comment type="pathway">
    <text evidence="1">Purine metabolism; ppGpp biosynthesis; ppGpp from GTP: step 1/2.</text>
</comment>
<evidence type="ECO:0000256" key="4">
    <source>
        <dbReference type="ARBA" id="ARBA00048244"/>
    </source>
</evidence>
<proteinExistence type="inferred from homology"/>
<dbReference type="SMART" id="SM00954">
    <property type="entry name" value="RelA_SpoT"/>
    <property type="match status" value="1"/>
</dbReference>
<dbReference type="InterPro" id="IPR007685">
    <property type="entry name" value="RelA_SpoT"/>
</dbReference>
<dbReference type="PATRIC" id="fig|1045004.4.peg.1023"/>
<dbReference type="GO" id="GO:0016301">
    <property type="term" value="F:kinase activity"/>
    <property type="evidence" value="ECO:0007669"/>
    <property type="project" value="UniProtKB-KW"/>
</dbReference>
<organism evidence="8 9">
    <name type="scientific">Oenococcus kitaharae DSM 17330</name>
    <dbReference type="NCBI Taxonomy" id="1045004"/>
    <lineage>
        <taxon>Bacteria</taxon>
        <taxon>Bacillati</taxon>
        <taxon>Bacillota</taxon>
        <taxon>Bacilli</taxon>
        <taxon>Lactobacillales</taxon>
        <taxon>Lactobacillaceae</taxon>
        <taxon>Oenococcus</taxon>
    </lineage>
</organism>
<protein>
    <recommendedName>
        <fullName evidence="2">GTP diphosphokinase</fullName>
        <ecNumber evidence="2">2.7.6.5</ecNumber>
    </recommendedName>
</protein>
<comment type="catalytic activity">
    <reaction evidence="4">
        <text>GTP + ATP = guanosine 3'-diphosphate 5'-triphosphate + AMP</text>
        <dbReference type="Rhea" id="RHEA:22088"/>
        <dbReference type="ChEBI" id="CHEBI:30616"/>
        <dbReference type="ChEBI" id="CHEBI:37565"/>
        <dbReference type="ChEBI" id="CHEBI:142410"/>
        <dbReference type="ChEBI" id="CHEBI:456215"/>
        <dbReference type="EC" id="2.7.6.5"/>
    </reaction>
</comment>
<dbReference type="InterPro" id="IPR045600">
    <property type="entry name" value="RelA/SpoT_AH_RIS"/>
</dbReference>
<dbReference type="InterPro" id="IPR012675">
    <property type="entry name" value="Beta-grasp_dom_sf"/>
</dbReference>
<evidence type="ECO:0000256" key="1">
    <source>
        <dbReference type="ARBA" id="ARBA00004976"/>
    </source>
</evidence>
<comment type="caution">
    <text evidence="8">The sequence shown here is derived from an EMBL/GenBank/DDBJ whole genome shotgun (WGS) entry which is preliminary data.</text>
</comment>
<evidence type="ECO:0000259" key="7">
    <source>
        <dbReference type="PROSITE" id="PS51880"/>
    </source>
</evidence>
<dbReference type="PROSITE" id="PS51831">
    <property type="entry name" value="HD"/>
    <property type="match status" value="1"/>
</dbReference>
<accession>G9WFH0</accession>
<evidence type="ECO:0000256" key="2">
    <source>
        <dbReference type="ARBA" id="ARBA00013251"/>
    </source>
</evidence>
<keyword evidence="3" id="KW-0342">GTP-binding</keyword>
<dbReference type="AlphaFoldDB" id="G9WFH0"/>
<dbReference type="SUPFAM" id="SSF81301">
    <property type="entry name" value="Nucleotidyltransferase"/>
    <property type="match status" value="1"/>
</dbReference>
<dbReference type="eggNOG" id="COG0317">
    <property type="taxonomic scope" value="Bacteria"/>
</dbReference>
<dbReference type="Proteomes" id="UP000004959">
    <property type="component" value="Chromosome"/>
</dbReference>
<evidence type="ECO:0000256" key="5">
    <source>
        <dbReference type="RuleBase" id="RU003847"/>
    </source>
</evidence>
<dbReference type="FunFam" id="3.30.460.10:FF:000001">
    <property type="entry name" value="GTP pyrophosphokinase RelA"/>
    <property type="match status" value="1"/>
</dbReference>
<dbReference type="Gene3D" id="3.30.460.10">
    <property type="entry name" value="Beta Polymerase, domain 2"/>
    <property type="match status" value="1"/>
</dbReference>
<evidence type="ECO:0000259" key="6">
    <source>
        <dbReference type="PROSITE" id="PS51831"/>
    </source>
</evidence>
<dbReference type="PANTHER" id="PTHR21262">
    <property type="entry name" value="GUANOSINE-3',5'-BIS DIPHOSPHATE 3'-PYROPHOSPHOHYDROLASE"/>
    <property type="match status" value="1"/>
</dbReference>
<keyword evidence="8" id="KW-0808">Transferase</keyword>
<dbReference type="NCBIfam" id="TIGR00691">
    <property type="entry name" value="spoT_relA"/>
    <property type="match status" value="1"/>
</dbReference>
<dbReference type="GO" id="GO:0008728">
    <property type="term" value="F:GTP diphosphokinase activity"/>
    <property type="evidence" value="ECO:0007669"/>
    <property type="project" value="UniProtKB-EC"/>
</dbReference>
<sequence>MMAQVENRSFQEVHDVYKSYLPADQVKRIDAAYELAKKMHAGQKRKTGEDYIYHPIQVAGILADLKMDPDTIIAGFLHDVVEDTPETNEEIQAAFGDDVAQIVDGVTKLGRIHYESTEENMAENHRKLLLAMAKDVRVIIVKLADRLHNMRTLQVHRLEKQHRIASETLDIYAPLAHRLGLANIKWELEDLSLRYLDPDEYHRIAKMMHSRREERDADVAAATKQIDKAIADLKIGSYEVTGRPKHIYSIYRKMTDKHKQFSEIYDLLAIRVLVSTVADCYAALGAIHAKWKPLPGRFKDYIALPKPNGYQSLHTTIIGPNGHPLEVQIRTFEMHRVAEFGVAAHWAYKENKGSDKRAKVADSDQQHLNAIQGILELQEGTTNAEQFVDSVKGDLFSDRVYAFTPKGDVFELPVGSKPIDMAFAIHSDVGLHTVGAKVNGKIVPLDYEINTGDIVEIITAQTPKVSRDWLSLVASRRARNKIRAYFRQQDRASNIEGGRQMLEKYLQDKQLPVEEAMTDENLTLAASKMHLFSGEDLLAMIGYGEVSLQQAGNRLTEDIRKKLAEKKAEEVQEALLAGKEDAAKGLIRKGSAPAKKNRPEEDITIAGIDSLLIHLSKCCTPIPGDEITGYITRGRGVTVHRANCPNIKKTLEQNDRIIAIDWNNPDGNRPNYDADLIVTGSDRPGILNDVIRSVNANTHYLNAVSARNEKDGAVIISLTVGVKNVDQLQHIIDAIVGVHDVYEAARAFH</sequence>
<dbReference type="SUPFAM" id="SSF55021">
    <property type="entry name" value="ACT-like"/>
    <property type="match status" value="1"/>
</dbReference>
<dbReference type="CDD" id="cd01668">
    <property type="entry name" value="TGS_RSH"/>
    <property type="match status" value="1"/>
</dbReference>
<dbReference type="UniPathway" id="UPA00908">
    <property type="reaction ID" value="UER00884"/>
</dbReference>
<dbReference type="Gene3D" id="3.30.70.260">
    <property type="match status" value="1"/>
</dbReference>
<evidence type="ECO:0000256" key="3">
    <source>
        <dbReference type="ARBA" id="ARBA00023134"/>
    </source>
</evidence>
<dbReference type="InterPro" id="IPR006674">
    <property type="entry name" value="HD_domain"/>
</dbReference>
<dbReference type="CDD" id="cd00077">
    <property type="entry name" value="HDc"/>
    <property type="match status" value="1"/>
</dbReference>
<dbReference type="HOGENOM" id="CLU_012300_3_0_9"/>
<dbReference type="SUPFAM" id="SSF109604">
    <property type="entry name" value="HD-domain/PDEase-like"/>
    <property type="match status" value="1"/>
</dbReference>